<organism evidence="1 2">
    <name type="scientific">Dendrolimus kikuchii</name>
    <dbReference type="NCBI Taxonomy" id="765133"/>
    <lineage>
        <taxon>Eukaryota</taxon>
        <taxon>Metazoa</taxon>
        <taxon>Ecdysozoa</taxon>
        <taxon>Arthropoda</taxon>
        <taxon>Hexapoda</taxon>
        <taxon>Insecta</taxon>
        <taxon>Pterygota</taxon>
        <taxon>Neoptera</taxon>
        <taxon>Endopterygota</taxon>
        <taxon>Lepidoptera</taxon>
        <taxon>Glossata</taxon>
        <taxon>Ditrysia</taxon>
        <taxon>Bombycoidea</taxon>
        <taxon>Lasiocampidae</taxon>
        <taxon>Dendrolimus</taxon>
    </lineage>
</organism>
<name>A0ACC1D9F8_9NEOP</name>
<keyword evidence="2" id="KW-1185">Reference proteome</keyword>
<evidence type="ECO:0000313" key="1">
    <source>
        <dbReference type="EMBL" id="KAJ0180471.1"/>
    </source>
</evidence>
<sequence>MVLCPPFKWSSKGGFNLSNLTSNANNRRETIVKIPENVPANPRTNGDIPTENGDTTVHVQKISTSMDASKKTSYMSVQSGKSGYSRDSDAEFFDDRKSSAGRKTIADLVRAPPRDPDKRERRKRGVIAPHPTLDVTRSVIDLQYEKYEKDESSAHQIRTAVMANDFLRNLMDEQRLEAVVEAMNLQTFPAGSLIIREGESGSHLFVSAHGQFEVLKGGQVVKTFGPGDAFGELAILYKAKRFASIRCITEARVWTLERRVFQKLMVRSGRQEQEDNVRFLASVPLLQGIHPIELAKISDFLKREFFSAGTAVVRQGDRGDKFYIIRGGTVAVTKREGDAGDRRVGTLRRGDYFGEQALLHEDRRLATVTALPPGVECLTLERGAFTELLGNLEELRNRRHSVGDTKRPKSSSQVKSEFEFVELKDLEIVGTMGVGGFGRVELVQYKSDTSLTFALKCLKKIDMVQQQQQEHAYNEKNIMMLCNNAFICRLYRTFKDNKYIYFLMEPVLGGDVWTILQKQRYFPENVARFMAACVIEAFQYLHSKDIIYRDLKPENLMLDKLGYVKLVDFGFAKRLSPNSKTWTFAGTPEYVAPEIVLNKGHDRAVDCWALGVFIHEMLVGKPPFRAAGGDHMKTYTLILRGIDAVAFHPRVVKSAQMLIRKLCRAVPAERLGYLKNGISDIKSHKWFLGFDWEGLRERRLKAPLIQPVANDIDLSNFEKYPKDKLPPDETSGWDLDF</sequence>
<evidence type="ECO:0000313" key="2">
    <source>
        <dbReference type="Proteomes" id="UP000824533"/>
    </source>
</evidence>
<proteinExistence type="predicted"/>
<protein>
    <submittedName>
        <fullName evidence="1">Uncharacterized protein</fullName>
    </submittedName>
</protein>
<accession>A0ACC1D9F8</accession>
<gene>
    <name evidence="1" type="ORF">K1T71_003875</name>
</gene>
<reference evidence="1 2" key="1">
    <citation type="journal article" date="2021" name="Front. Genet.">
        <title>Chromosome-Level Genome Assembly Reveals Significant Gene Expansion in the Toll and IMD Signaling Pathways of Dendrolimus kikuchii.</title>
        <authorList>
            <person name="Zhou J."/>
            <person name="Wu P."/>
            <person name="Xiong Z."/>
            <person name="Liu N."/>
            <person name="Zhao N."/>
            <person name="Ji M."/>
            <person name="Qiu Y."/>
            <person name="Yang B."/>
        </authorList>
    </citation>
    <scope>NUCLEOTIDE SEQUENCE [LARGE SCALE GENOMIC DNA]</scope>
    <source>
        <strain evidence="1">Ann1</strain>
    </source>
</reference>
<dbReference type="Proteomes" id="UP000824533">
    <property type="component" value="Linkage Group LG06"/>
</dbReference>
<dbReference type="EMBL" id="CM034392">
    <property type="protein sequence ID" value="KAJ0180471.1"/>
    <property type="molecule type" value="Genomic_DNA"/>
</dbReference>
<comment type="caution">
    <text evidence="1">The sequence shown here is derived from an EMBL/GenBank/DDBJ whole genome shotgun (WGS) entry which is preliminary data.</text>
</comment>